<evidence type="ECO:0000256" key="1">
    <source>
        <dbReference type="SAM" id="MobiDB-lite"/>
    </source>
</evidence>
<keyword evidence="4" id="KW-1185">Reference proteome</keyword>
<organism evidence="4">
    <name type="scientific">Volvox carteri f. nagariensis</name>
    <dbReference type="NCBI Taxonomy" id="3068"/>
    <lineage>
        <taxon>Eukaryota</taxon>
        <taxon>Viridiplantae</taxon>
        <taxon>Chlorophyta</taxon>
        <taxon>core chlorophytes</taxon>
        <taxon>Chlorophyceae</taxon>
        <taxon>CS clade</taxon>
        <taxon>Chlamydomonadales</taxon>
        <taxon>Volvocaceae</taxon>
        <taxon>Volvox</taxon>
    </lineage>
</organism>
<feature type="compositionally biased region" description="Low complexity" evidence="1">
    <location>
        <begin position="135"/>
        <end position="164"/>
    </location>
</feature>
<dbReference type="eggNOG" id="ENOG502SP7C">
    <property type="taxonomic scope" value="Eukaryota"/>
</dbReference>
<sequence length="518" mass="53488">MAEPVRAFPWFVIGGQPRSIRSPPQPGPAAAVAGHRGVLPTAGYLHWRLRRRSGSSVVPPLAATDPGGGGGGGGGTAEEARTGNKASRRRANPVPAPSSSPSSRNSASSNDADASRPPPTGMSAGGGGRSQSERAATAAAEATVAETEAWRRQQQNPQTQPQSQLKSVSDFRTSDRIAEALNAAAAAATEEAPLHPHASGSIEVLRTHPHEFTCNEPNTCGGTILVALDDTDDAAAAVEWVAKNLYHPGVDELRVVHVVCDPRTLQWQTSLGTTASGRSIADYLSRLQAAAGRVVDRRCEQLHRGGVKYEVELPRLSACRSAAGIGETLLDAVRRYDAKLLVVASHGPGALAEYGSVSRFCYQHSHVPLLLVPSIEAQAAAAAAAARRAAAVPLAPPPPPAAAAASSGALASEGAAAAATAPAAAAASTRSEILLVVNHLEELASVWQWVADNCARKGDALSIWHVAGPSLSGMPSLSTAIANQLQSRGLGQVSYRQLYSSTGDPQDLGDQVRHGGEG</sequence>
<feature type="region of interest" description="Disordered" evidence="1">
    <location>
        <begin position="55"/>
        <end position="171"/>
    </location>
</feature>
<protein>
    <recommendedName>
        <fullName evidence="2">UspA domain-containing protein</fullName>
    </recommendedName>
</protein>
<dbReference type="EMBL" id="GL378323">
    <property type="protein sequence ID" value="EFJ53021.1"/>
    <property type="molecule type" value="Genomic_DNA"/>
</dbReference>
<feature type="compositionally biased region" description="Gly residues" evidence="1">
    <location>
        <begin position="66"/>
        <end position="76"/>
    </location>
</feature>
<evidence type="ECO:0000313" key="4">
    <source>
        <dbReference type="Proteomes" id="UP000001058"/>
    </source>
</evidence>
<dbReference type="SUPFAM" id="SSF52402">
    <property type="entry name" value="Adenine nucleotide alpha hydrolases-like"/>
    <property type="match status" value="1"/>
</dbReference>
<evidence type="ECO:0000259" key="2">
    <source>
        <dbReference type="Pfam" id="PF00582"/>
    </source>
</evidence>
<dbReference type="AlphaFoldDB" id="D8TH74"/>
<accession>D8TH74</accession>
<dbReference type="Pfam" id="PF00582">
    <property type="entry name" value="Usp"/>
    <property type="match status" value="1"/>
</dbReference>
<feature type="domain" description="UspA" evidence="2">
    <location>
        <begin position="223"/>
        <end position="373"/>
    </location>
</feature>
<dbReference type="Proteomes" id="UP000001058">
    <property type="component" value="Unassembled WGS sequence"/>
</dbReference>
<dbReference type="InterPro" id="IPR006016">
    <property type="entry name" value="UspA"/>
</dbReference>
<feature type="compositionally biased region" description="Low complexity" evidence="1">
    <location>
        <begin position="97"/>
        <end position="112"/>
    </location>
</feature>
<dbReference type="KEGG" id="vcn:VOLCADRAFT_115617"/>
<dbReference type="RefSeq" id="XP_002946026.1">
    <property type="nucleotide sequence ID" value="XM_002945980.1"/>
</dbReference>
<evidence type="ECO:0000313" key="3">
    <source>
        <dbReference type="EMBL" id="EFJ53021.1"/>
    </source>
</evidence>
<dbReference type="InParanoid" id="D8TH74"/>
<dbReference type="PANTHER" id="PTHR31964:SF113">
    <property type="entry name" value="USPA DOMAIN-CONTAINING PROTEIN"/>
    <property type="match status" value="1"/>
</dbReference>
<gene>
    <name evidence="3" type="ORF">VOLCADRAFT_115617</name>
</gene>
<name>D8TH74_VOLCA</name>
<dbReference type="Gene3D" id="3.40.50.620">
    <property type="entry name" value="HUPs"/>
    <property type="match status" value="1"/>
</dbReference>
<dbReference type="InterPro" id="IPR014729">
    <property type="entry name" value="Rossmann-like_a/b/a_fold"/>
</dbReference>
<reference evidence="3 4" key="1">
    <citation type="journal article" date="2010" name="Science">
        <title>Genomic analysis of organismal complexity in the multicellular green alga Volvox carteri.</title>
        <authorList>
            <person name="Prochnik S.E."/>
            <person name="Umen J."/>
            <person name="Nedelcu A.M."/>
            <person name="Hallmann A."/>
            <person name="Miller S.M."/>
            <person name="Nishii I."/>
            <person name="Ferris P."/>
            <person name="Kuo A."/>
            <person name="Mitros T."/>
            <person name="Fritz-Laylin L.K."/>
            <person name="Hellsten U."/>
            <person name="Chapman J."/>
            <person name="Simakov O."/>
            <person name="Rensing S.A."/>
            <person name="Terry A."/>
            <person name="Pangilinan J."/>
            <person name="Kapitonov V."/>
            <person name="Jurka J."/>
            <person name="Salamov A."/>
            <person name="Shapiro H."/>
            <person name="Schmutz J."/>
            <person name="Grimwood J."/>
            <person name="Lindquist E."/>
            <person name="Lucas S."/>
            <person name="Grigoriev I.V."/>
            <person name="Schmitt R."/>
            <person name="Kirk D."/>
            <person name="Rokhsar D.S."/>
        </authorList>
    </citation>
    <scope>NUCLEOTIDE SEQUENCE [LARGE SCALE GENOMIC DNA]</scope>
    <source>
        <strain evidence="4">f. Nagariensis / Eve</strain>
    </source>
</reference>
<dbReference type="GeneID" id="9625398"/>
<dbReference type="PANTHER" id="PTHR31964">
    <property type="entry name" value="ADENINE NUCLEOTIDE ALPHA HYDROLASES-LIKE SUPERFAMILY PROTEIN"/>
    <property type="match status" value="1"/>
</dbReference>
<proteinExistence type="predicted"/>
<dbReference type="OrthoDB" id="843225at2759"/>
<feature type="region of interest" description="Disordered" evidence="1">
    <location>
        <begin position="15"/>
        <end position="34"/>
    </location>
</feature>
<dbReference type="CDD" id="cd23659">
    <property type="entry name" value="USP_At3g01520-like"/>
    <property type="match status" value="1"/>
</dbReference>